<dbReference type="EMBL" id="QXFM01000138">
    <property type="protein sequence ID" value="RIV81365.1"/>
    <property type="molecule type" value="Genomic_DNA"/>
</dbReference>
<evidence type="ECO:0000256" key="1">
    <source>
        <dbReference type="SAM" id="MobiDB-lite"/>
    </source>
</evidence>
<evidence type="ECO:0000313" key="2">
    <source>
        <dbReference type="EMBL" id="RIV81365.1"/>
    </source>
</evidence>
<dbReference type="RefSeq" id="WP_119594382.1">
    <property type="nucleotide sequence ID" value="NZ_QXFM01000138.1"/>
</dbReference>
<dbReference type="OrthoDB" id="7054794at2"/>
<comment type="caution">
    <text evidence="2">The sequence shown here is derived from an EMBL/GenBank/DDBJ whole genome shotgun (WGS) entry which is preliminary data.</text>
</comment>
<proteinExistence type="predicted"/>
<dbReference type="AlphaFoldDB" id="A0A3A1P598"/>
<reference evidence="2 3" key="1">
    <citation type="submission" date="2018-08" db="EMBL/GenBank/DDBJ databases">
        <title>Erythrobacter zhengii sp.nov., a bacterium isolated from deep-sea sediment.</title>
        <authorList>
            <person name="Fang C."/>
            <person name="Wu Y.-H."/>
            <person name="Sun C."/>
            <person name="Wang H."/>
            <person name="Cheng H."/>
            <person name="Meng F.-X."/>
            <person name="Wang C.-S."/>
            <person name="Xu X.-W."/>
        </authorList>
    </citation>
    <scope>NUCLEOTIDE SEQUENCE [LARGE SCALE GENOMIC DNA]</scope>
    <source>
        <strain evidence="2 3">CCTCC AB 2015396</strain>
    </source>
</reference>
<protein>
    <submittedName>
        <fullName evidence="2">Uncharacterized protein</fullName>
    </submittedName>
</protein>
<organism evidence="2 3">
    <name type="scientific">Aurantiacibacter xanthus</name>
    <dbReference type="NCBI Taxonomy" id="1784712"/>
    <lineage>
        <taxon>Bacteria</taxon>
        <taxon>Pseudomonadati</taxon>
        <taxon>Pseudomonadota</taxon>
        <taxon>Alphaproteobacteria</taxon>
        <taxon>Sphingomonadales</taxon>
        <taxon>Erythrobacteraceae</taxon>
        <taxon>Aurantiacibacter</taxon>
    </lineage>
</organism>
<dbReference type="Proteomes" id="UP000265366">
    <property type="component" value="Unassembled WGS sequence"/>
</dbReference>
<evidence type="ECO:0000313" key="3">
    <source>
        <dbReference type="Proteomes" id="UP000265366"/>
    </source>
</evidence>
<name>A0A3A1P598_9SPHN</name>
<feature type="region of interest" description="Disordered" evidence="1">
    <location>
        <begin position="228"/>
        <end position="247"/>
    </location>
</feature>
<gene>
    <name evidence="2" type="ORF">D2V17_17640</name>
</gene>
<accession>A0A3A1P598</accession>
<keyword evidence="3" id="KW-1185">Reference proteome</keyword>
<sequence length="247" mass="27148">MALSASALASTASAQNAGEPSRESVYAAIARLPAFEGVWQPDWSAITRLRAAEGAAPLTEQARAAIDAFNAAKANGENLQTEGANCRPTGMPGVMRYPYPIEFIYSPGKVNIVIETHSQLRQIFTDGRELPAEPDYLFNGNSVGHWEGEVLVVDTVAFSPLISLMSGLHPTPQTVMHERIYLENPEKLVVETTITDPALFTEPFTTSVSYRLEPDWDLREYICQENNRDAADEDGRPSMNLGFDELD</sequence>